<comment type="caution">
    <text evidence="2">The sequence shown here is derived from an EMBL/GenBank/DDBJ whole genome shotgun (WGS) entry which is preliminary data.</text>
</comment>
<name>A0ABW4D3A0_9LACO</name>
<feature type="transmembrane region" description="Helical" evidence="1">
    <location>
        <begin position="32"/>
        <end position="53"/>
    </location>
</feature>
<protein>
    <submittedName>
        <fullName evidence="2">Uncharacterized protein</fullName>
    </submittedName>
</protein>
<accession>A0ABW4D3A0</accession>
<evidence type="ECO:0000313" key="2">
    <source>
        <dbReference type="EMBL" id="MFD1455271.1"/>
    </source>
</evidence>
<proteinExistence type="predicted"/>
<dbReference type="RefSeq" id="WP_203644584.1">
    <property type="nucleotide sequence ID" value="NZ_BOLN01000004.1"/>
</dbReference>
<evidence type="ECO:0000313" key="3">
    <source>
        <dbReference type="Proteomes" id="UP001597189"/>
    </source>
</evidence>
<gene>
    <name evidence="2" type="ORF">ACFQ44_06175</name>
</gene>
<dbReference type="EMBL" id="JBHTOD010000004">
    <property type="protein sequence ID" value="MFD1455271.1"/>
    <property type="molecule type" value="Genomic_DNA"/>
</dbReference>
<dbReference type="Proteomes" id="UP001597189">
    <property type="component" value="Unassembled WGS sequence"/>
</dbReference>
<keyword evidence="3" id="KW-1185">Reference proteome</keyword>
<sequence>MISQHIIASLRYTKVKGGGTMLEVGFNHQLSGVYGVSLTVMVLLAVIVVPLVQKRWHRRYPVLNSMWWQLAPILAFSAVQMAYVKFNLVLGGLFLLIDLMLILDGYQRQVAREQHDQQEGKQHQKNV</sequence>
<organism evidence="2 3">
    <name type="scientific">Levilactobacillus lanxiensis</name>
    <dbReference type="NCBI Taxonomy" id="2799568"/>
    <lineage>
        <taxon>Bacteria</taxon>
        <taxon>Bacillati</taxon>
        <taxon>Bacillota</taxon>
        <taxon>Bacilli</taxon>
        <taxon>Lactobacillales</taxon>
        <taxon>Lactobacillaceae</taxon>
        <taxon>Levilactobacillus</taxon>
    </lineage>
</organism>
<keyword evidence="1" id="KW-0812">Transmembrane</keyword>
<evidence type="ECO:0000256" key="1">
    <source>
        <dbReference type="SAM" id="Phobius"/>
    </source>
</evidence>
<reference evidence="3" key="1">
    <citation type="journal article" date="2019" name="Int. J. Syst. Evol. Microbiol.">
        <title>The Global Catalogue of Microorganisms (GCM) 10K type strain sequencing project: providing services to taxonomists for standard genome sequencing and annotation.</title>
        <authorList>
            <consortium name="The Broad Institute Genomics Platform"/>
            <consortium name="The Broad Institute Genome Sequencing Center for Infectious Disease"/>
            <person name="Wu L."/>
            <person name="Ma J."/>
        </authorList>
    </citation>
    <scope>NUCLEOTIDE SEQUENCE [LARGE SCALE GENOMIC DNA]</scope>
    <source>
        <strain evidence="3">CCM 8979</strain>
    </source>
</reference>
<keyword evidence="1" id="KW-0472">Membrane</keyword>
<keyword evidence="1" id="KW-1133">Transmembrane helix</keyword>